<evidence type="ECO:0000313" key="3">
    <source>
        <dbReference type="Proteomes" id="UP000004283"/>
    </source>
</evidence>
<proteinExistence type="predicted"/>
<evidence type="ECO:0000256" key="1">
    <source>
        <dbReference type="SAM" id="Phobius"/>
    </source>
</evidence>
<reference evidence="2 3" key="1">
    <citation type="submission" date="2009-04" db="EMBL/GenBank/DDBJ databases">
        <authorList>
            <person name="Qin X."/>
            <person name="Bachman B."/>
            <person name="Battles P."/>
            <person name="Bell A."/>
            <person name="Bess C."/>
            <person name="Bickham C."/>
            <person name="Chaboub L."/>
            <person name="Chen D."/>
            <person name="Coyle M."/>
            <person name="Deiros D.R."/>
            <person name="Dinh H."/>
            <person name="Forbes L."/>
            <person name="Fowler G."/>
            <person name="Francisco L."/>
            <person name="Fu Q."/>
            <person name="Gubbala S."/>
            <person name="Hale W."/>
            <person name="Han Y."/>
            <person name="Hemphill L."/>
            <person name="Highlander S.K."/>
            <person name="Hirani K."/>
            <person name="Hogues M."/>
            <person name="Jackson L."/>
            <person name="Jakkamsetti A."/>
            <person name="Javaid M."/>
            <person name="Jiang H."/>
            <person name="Korchina V."/>
            <person name="Kovar C."/>
            <person name="Lara F."/>
            <person name="Lee S."/>
            <person name="Mata R."/>
            <person name="Mathew T."/>
            <person name="Moen C."/>
            <person name="Morales K."/>
            <person name="Munidasa M."/>
            <person name="Nazareth L."/>
            <person name="Ngo R."/>
            <person name="Nguyen L."/>
            <person name="Okwuonu G."/>
            <person name="Ongeri F."/>
            <person name="Patil S."/>
            <person name="Petrosino J."/>
            <person name="Pham C."/>
            <person name="Pham P."/>
            <person name="Pu L.-L."/>
            <person name="Puazo M."/>
            <person name="Raj R."/>
            <person name="Reid J."/>
            <person name="Rouhana J."/>
            <person name="Saada N."/>
            <person name="Shang Y."/>
            <person name="Simmons D."/>
            <person name="Thornton R."/>
            <person name="Warren J."/>
            <person name="Weissenberger G."/>
            <person name="Zhang J."/>
            <person name="Zhang L."/>
            <person name="Zhou C."/>
            <person name="Zhu D."/>
            <person name="Muzny D."/>
            <person name="Worley K."/>
            <person name="Gibbs R."/>
        </authorList>
    </citation>
    <scope>NUCLEOTIDE SEQUENCE [LARGE SCALE GENOMIC DNA]</scope>
    <source>
        <strain evidence="2 3">ATCC 19254</strain>
    </source>
</reference>
<comment type="caution">
    <text evidence="2">The sequence shown here is derived from an EMBL/GenBank/DDBJ whole genome shotgun (WGS) entry which is preliminary data.</text>
</comment>
<keyword evidence="1" id="KW-0812">Transmembrane</keyword>
<keyword evidence="1" id="KW-0472">Membrane</keyword>
<accession>C2KIS4</accession>
<keyword evidence="1" id="KW-1133">Transmembrane helix</keyword>
<evidence type="ECO:0000313" key="2">
    <source>
        <dbReference type="EMBL" id="EEJ42850.1"/>
    </source>
</evidence>
<feature type="transmembrane region" description="Helical" evidence="1">
    <location>
        <begin position="39"/>
        <end position="58"/>
    </location>
</feature>
<protein>
    <submittedName>
        <fullName evidence="2">Uncharacterized protein</fullName>
    </submittedName>
</protein>
<dbReference type="Proteomes" id="UP000004283">
    <property type="component" value="Unassembled WGS sequence"/>
</dbReference>
<dbReference type="AlphaFoldDB" id="C2KIS4"/>
<gene>
    <name evidence="2" type="ORF">HMPREF0555_0540</name>
</gene>
<dbReference type="EMBL" id="ACKV01000024">
    <property type="protein sequence ID" value="EEJ42850.1"/>
    <property type="molecule type" value="Genomic_DNA"/>
</dbReference>
<name>C2KIS4_LEUMC</name>
<organism evidence="2 3">
    <name type="scientific">Leuconostoc mesenteroides subsp. cremoris ATCC 19254</name>
    <dbReference type="NCBI Taxonomy" id="586220"/>
    <lineage>
        <taxon>Bacteria</taxon>
        <taxon>Bacillati</taxon>
        <taxon>Bacillota</taxon>
        <taxon>Bacilli</taxon>
        <taxon>Lactobacillales</taxon>
        <taxon>Lactobacillaceae</taxon>
        <taxon>Leuconostoc</taxon>
    </lineage>
</organism>
<sequence>MYVSHYIRKYRCVYKRVYVSLYNDVIYTNINTSHTFKNLAITPFAQLFTFVFLNILTIDRMSIL</sequence>
<dbReference type="HOGENOM" id="CLU_2862392_0_0_9"/>